<dbReference type="PANTHER" id="PTHR30189">
    <property type="entry name" value="LPS-ASSEMBLY PROTEIN"/>
    <property type="match status" value="1"/>
</dbReference>
<evidence type="ECO:0000313" key="2">
    <source>
        <dbReference type="Proteomes" id="UP000665020"/>
    </source>
</evidence>
<dbReference type="RefSeq" id="WP_230868585.1">
    <property type="nucleotide sequence ID" value="NZ_CP046640.1"/>
</dbReference>
<dbReference type="InterPro" id="IPR050218">
    <property type="entry name" value="LptD"/>
</dbReference>
<keyword evidence="2" id="KW-1185">Reference proteome</keyword>
<evidence type="ECO:0008006" key="3">
    <source>
        <dbReference type="Google" id="ProtNLM"/>
    </source>
</evidence>
<gene>
    <name evidence="1" type="ORF">GM661_02410</name>
</gene>
<dbReference type="Proteomes" id="UP000665020">
    <property type="component" value="Chromosome"/>
</dbReference>
<dbReference type="AlphaFoldDB" id="A0A8A7KBH6"/>
<protein>
    <recommendedName>
        <fullName evidence="3">LPS-assembly protein LptD</fullName>
    </recommendedName>
</protein>
<sequence length="563" mass="64416">MFKGIIRKILLINILMFIAVYPVLADELSTDNPYSLTAEGEIVYDNHQGLIRSEGGVVFESADFRVESDNMIIDLEKTIVTATGDIVKIISDEQVLIGNKLIYNYNTRMGSVYQASTKVEDLNLAGDEIKFMPPPKNNIKDDMIIELEQAYLTTCVFDNPHYHVKANSLELYPDNRIIIKGVKFYLGKVMVYYFPSYVIKYDEKTGTYQNVTPFPNIGYDSKNGLLLEMHYPYQIGEKTEGLITAGFNDEGERHNSLKHNYQLADNYKWVTNVVDKKEEDDDDEDEYERTQLIDSGLNYRKGRVNVYTGLRYDFIDDETIAKSRVNYNLGRYSFYTGLGYNLTIKDWEEKYGVIYRGNKAVYELKYVSGYDREYLPYLSIKGKTTNFAGFNTNLSLGLGRVRDDGITANKAVVGLALGRSFYLTDNFRIGLNSDLAYHQYFSSFNEAYQIYNTSLTGAYQLVLSPTVSLKPFLTYKLTDTYGTPVLSDDKEDKERELKPGVELTYHLPGDEGAWKVGIEGNYDLELEVWDEKTIRLTRDYDCMSAFLEYDTVASGFGFGIEIK</sequence>
<name>A0A8A7KBH6_9FIRM</name>
<dbReference type="EMBL" id="CP046640">
    <property type="protein sequence ID" value="QTL96908.1"/>
    <property type="molecule type" value="Genomic_DNA"/>
</dbReference>
<dbReference type="GO" id="GO:0009279">
    <property type="term" value="C:cell outer membrane"/>
    <property type="evidence" value="ECO:0007669"/>
    <property type="project" value="TreeGrafter"/>
</dbReference>
<dbReference type="GO" id="GO:1990351">
    <property type="term" value="C:transporter complex"/>
    <property type="evidence" value="ECO:0007669"/>
    <property type="project" value="TreeGrafter"/>
</dbReference>
<organism evidence="1 2">
    <name type="scientific">Iocasia fonsfrigidae</name>
    <dbReference type="NCBI Taxonomy" id="2682810"/>
    <lineage>
        <taxon>Bacteria</taxon>
        <taxon>Bacillati</taxon>
        <taxon>Bacillota</taxon>
        <taxon>Clostridia</taxon>
        <taxon>Halanaerobiales</taxon>
        <taxon>Halanaerobiaceae</taxon>
        <taxon>Iocasia</taxon>
    </lineage>
</organism>
<accession>A0A8A7KBH6</accession>
<evidence type="ECO:0000313" key="1">
    <source>
        <dbReference type="EMBL" id="QTL96908.1"/>
    </source>
</evidence>
<dbReference type="KEGG" id="ifn:GM661_02410"/>
<dbReference type="PANTHER" id="PTHR30189:SF1">
    <property type="entry name" value="LPS-ASSEMBLY PROTEIN LPTD"/>
    <property type="match status" value="1"/>
</dbReference>
<proteinExistence type="predicted"/>
<reference evidence="1" key="1">
    <citation type="submission" date="2019-12" db="EMBL/GenBank/DDBJ databases">
        <authorList>
            <person name="zhang j."/>
            <person name="sun C.M."/>
        </authorList>
    </citation>
    <scope>NUCLEOTIDE SEQUENCE</scope>
    <source>
        <strain evidence="1">NS-1</strain>
    </source>
</reference>